<evidence type="ECO:0000256" key="2">
    <source>
        <dbReference type="ARBA" id="ARBA00005892"/>
    </source>
</evidence>
<dbReference type="EMBL" id="NBIV01000082">
    <property type="protein sequence ID" value="PXF44746.1"/>
    <property type="molecule type" value="Genomic_DNA"/>
</dbReference>
<feature type="compositionally biased region" description="Polar residues" evidence="5">
    <location>
        <begin position="535"/>
        <end position="551"/>
    </location>
</feature>
<sequence length="2066" mass="221946">MPGAENLVIQRGSVLDLERICSAIQSASVSETRTSVDGIQVEVLAELRACRAQIAYPLDPSADKLPSPEDRSRLSNIGEGSIILGEESVLGDGSTTKSVTRLGADLVSVAIALSDELQVNELDAAVLLFDARTRASHRPDHDVVAAAKELYALRRRQNVQYLQEVIRAALLTPSSIPTNDENFVSLLMRERDVLVVEHQVFSNLARRLYDGFEASKTIPSSTRDQRGLFYGEYILLAETLFLLAYTVQLTSAEALALRHLLDAGEQFLSRVVERDRSHSKPSRIGFSIPPLQDAKQEDLPTSFSENVSREVVEAEGVCNLLLLAWMTALDRSRYHDMYDPRTGLTGVNTLLKDLSFIPRTNGMPAVGDDDKAVRSMPKRIAAAELVASVFRLAVASPDEEESVGTFLRTSAYAGALSFMSQNISSWIESRGGSLSPDQDLYADVLEDLSLDIAEAGHLVGAVIQFSQNEVYAAASEAAYASLEGGDAASALRHRQGLNNYYSLSNQYSDQTSGRKGRAGILWSNTADPGREAPSASYSFGSKPPKQTSVRNSGRPASFRDSFVLSPAVKQQMPIETNDGGDRGQQKNISNVTTSENLIASLSTFVARAIALAPSKLTNDSIGGGLRYWVGIGQANLGFIPRIGDAVTDLWDASMRNAYASGGVGQAFREALESFLVLLKNTSLKNGSPTHAAAALRYLCQGGHPVVSLERTSDAMSYIHGQMTRTPSGNRKELDNAEAEALRGIIDVLAHAAEAVSAQSGVLPILGDAGKELPMRLAALATLEIPAGLKETLLHALQAIGNRKAICLLMKSFARDKAALLRRFIRSVESQTGTYDVTIRVLEITNDSIWWSNDEVPESAVESIITWFAIEEVLMYWSRRKYSVEAHRWKLIHTIGSLIISNFKRDTSVKSSRLLARLLTPAPGTGAASYALKAVFYASGLKRTCDEIGNLGANQSVHHNARGLHKISGKSALNHAAEHGMGDSFREMQRAVQVSSVLNSMLLSVPPGRIAVPGVVVAPASALIFGEISALISASTLVFLANGFYPSIYKAGYSPMVCASVLAMLAKACQESYQIGIALTKDSPGRRGSASQFRSSLADLISQSSADLSDTNQSDANNYADQTPPLMHSALRIVEATLGIDGGGAPGLFLLGLQSDAYGRYTSAEYGVLGALLELVAGSLDTKHTLDAKTRATAATFLERLAANTTRYTSLSVLEHIREVGEENVGIRGSGFGDEMLFRILEAYGNSEPRNYIEGTNWSALAETMASCLRLSALHTRIFRKFELENIANSTRNRTNSSPNYGIPSSSQWESLSCLPSPLELLRTLSVITSSGELQCAFEGFRAWYLLFGTRVLAHEIHTGYSSVPLLLEIANVLLDAIASADSNRGLSTLVRKDGGEIAAAAVLLCVKRLRDCANSATQDTPNLIGDMQYGSLLNGIVRALSGTVGVGANAVRARTALYGAFIVCGPLSQRTGSEDVLSTSLGGRFGQRHVSGTEGIIAVACKDAISAPTPAARCAAITAVAVTTYLDPTRAVPALGSQNRLNRVIQYSLLNSDVQNAIIQAYASYQVSKLYEYNSDHAAVASVDSTLSLIHAVAASGHGAGVLADSGCVEALKCVLKVLGQQESQGFSKLFNDVSQESENTASKTNEDVRLLDRRGRAGTVPENRDSMIDVDVSHGAIADKHHETPKSLSSLLVALTKTLGAVVCCGGPSVQDAAVLALNEGMTVYMDILRNGRIAKKDQLEVASSLGMILSRIPEHALESATVGSLLRLCLASLLPAILPATSKTLRPGASSSLFSVGINLVKPVNTREARRLHVAHPEGGSLHERDIIAARAVCLKNVLAALRDPDHVLHLFIPQISGDLSSDQARSSRKGFSVPNVMGKLSDVLRLCKASLQEFQRSTSESIVMERSAAGDTGSALSTKKLQVISAFCREQYKVDAEPNKPLVMQECLKKAVAVADEHSDVCFRSFESCLLVLREYIRCAQETSQGRTRRDQAPSGIGGKEDTDLSSPGMGFEEAQRLLEDAAGTIVPLCKDIEGLQDNAWSGRDPSFAKQVCRQIRTGCSVR</sequence>
<proteinExistence type="inferred from homology"/>
<evidence type="ECO:0000256" key="5">
    <source>
        <dbReference type="SAM" id="MobiDB-lite"/>
    </source>
</evidence>
<keyword evidence="3" id="KW-0813">Transport</keyword>
<evidence type="ECO:0000256" key="4">
    <source>
        <dbReference type="ARBA" id="ARBA00023242"/>
    </source>
</evidence>
<dbReference type="PANTHER" id="PTHR31344">
    <property type="entry name" value="NUCLEAR PORE COMPLEX PROTEIN NUP205"/>
    <property type="match status" value="1"/>
</dbReference>
<dbReference type="InterPro" id="IPR021827">
    <property type="entry name" value="Nup186/Nup192/Nup205"/>
</dbReference>
<evidence type="ECO:0000256" key="3">
    <source>
        <dbReference type="ARBA" id="ARBA00022448"/>
    </source>
</evidence>
<dbReference type="PANTHER" id="PTHR31344:SF0">
    <property type="entry name" value="NUCLEAR PORE COMPLEX PROTEIN NUP205"/>
    <property type="match status" value="1"/>
</dbReference>
<evidence type="ECO:0000256" key="1">
    <source>
        <dbReference type="ARBA" id="ARBA00004123"/>
    </source>
</evidence>
<comment type="caution">
    <text evidence="6">The sequence shown here is derived from an EMBL/GenBank/DDBJ whole genome shotgun (WGS) entry which is preliminary data.</text>
</comment>
<dbReference type="Pfam" id="PF11894">
    <property type="entry name" value="Nup192"/>
    <property type="match status" value="1"/>
</dbReference>
<name>A0A2V3IRJ5_9FLOR</name>
<gene>
    <name evidence="6" type="ORF">BWQ96_05505</name>
</gene>
<keyword evidence="7" id="KW-1185">Reference proteome</keyword>
<comment type="subcellular location">
    <subcellularLocation>
        <location evidence="1">Nucleus</location>
    </subcellularLocation>
</comment>
<organism evidence="6 7">
    <name type="scientific">Gracilariopsis chorda</name>
    <dbReference type="NCBI Taxonomy" id="448386"/>
    <lineage>
        <taxon>Eukaryota</taxon>
        <taxon>Rhodophyta</taxon>
        <taxon>Florideophyceae</taxon>
        <taxon>Rhodymeniophycidae</taxon>
        <taxon>Gracilariales</taxon>
        <taxon>Gracilariaceae</taxon>
        <taxon>Gracilariopsis</taxon>
    </lineage>
</organism>
<keyword evidence="4" id="KW-0539">Nucleus</keyword>
<evidence type="ECO:0000313" key="7">
    <source>
        <dbReference type="Proteomes" id="UP000247409"/>
    </source>
</evidence>
<comment type="similarity">
    <text evidence="2">Belongs to the NUP186/NUP192/NUP205 family.</text>
</comment>
<dbReference type="GO" id="GO:0005643">
    <property type="term" value="C:nuclear pore"/>
    <property type="evidence" value="ECO:0007669"/>
    <property type="project" value="InterPro"/>
</dbReference>
<reference evidence="6 7" key="1">
    <citation type="journal article" date="2018" name="Mol. Biol. Evol.">
        <title>Analysis of the draft genome of the red seaweed Gracilariopsis chorda provides insights into genome size evolution in Rhodophyta.</title>
        <authorList>
            <person name="Lee J."/>
            <person name="Yang E.C."/>
            <person name="Graf L."/>
            <person name="Yang J.H."/>
            <person name="Qiu H."/>
            <person name="Zel Zion U."/>
            <person name="Chan C.X."/>
            <person name="Stephens T.G."/>
            <person name="Weber A.P.M."/>
            <person name="Boo G.H."/>
            <person name="Boo S.M."/>
            <person name="Kim K.M."/>
            <person name="Shin Y."/>
            <person name="Jung M."/>
            <person name="Lee S.J."/>
            <person name="Yim H.S."/>
            <person name="Lee J.H."/>
            <person name="Bhattacharya D."/>
            <person name="Yoon H.S."/>
        </authorList>
    </citation>
    <scope>NUCLEOTIDE SEQUENCE [LARGE SCALE GENOMIC DNA]</scope>
    <source>
        <strain evidence="6 7">SKKU-2015</strain>
        <tissue evidence="6">Whole body</tissue>
    </source>
</reference>
<dbReference type="Proteomes" id="UP000247409">
    <property type="component" value="Unassembled WGS sequence"/>
</dbReference>
<evidence type="ECO:0000313" key="6">
    <source>
        <dbReference type="EMBL" id="PXF44746.1"/>
    </source>
</evidence>
<accession>A0A2V3IRJ5</accession>
<feature type="region of interest" description="Disordered" evidence="5">
    <location>
        <begin position="505"/>
        <end position="558"/>
    </location>
</feature>
<feature type="region of interest" description="Disordered" evidence="5">
    <location>
        <begin position="1987"/>
        <end position="2012"/>
    </location>
</feature>
<dbReference type="OrthoDB" id="10622766at2759"/>
<protein>
    <submittedName>
        <fullName evidence="6">Uncharacterized protein</fullName>
    </submittedName>
</protein>